<gene>
    <name evidence="1" type="ORF">ACHHYP_20423</name>
</gene>
<organism evidence="1 2">
    <name type="scientific">Achlya hypogyna</name>
    <name type="common">Oomycete</name>
    <name type="synonym">Protoachlya hypogyna</name>
    <dbReference type="NCBI Taxonomy" id="1202772"/>
    <lineage>
        <taxon>Eukaryota</taxon>
        <taxon>Sar</taxon>
        <taxon>Stramenopiles</taxon>
        <taxon>Oomycota</taxon>
        <taxon>Saprolegniomycetes</taxon>
        <taxon>Saprolegniales</taxon>
        <taxon>Achlyaceae</taxon>
        <taxon>Achlya</taxon>
    </lineage>
</organism>
<dbReference type="OrthoDB" id="8062037at2759"/>
<sequence length="61" mass="6539">MCPIRLVDVKPTETLTALHGLHQLPRGCIASWLAQDQSCPMCKSGGLAGKPSPRTPLTQAR</sequence>
<evidence type="ECO:0000313" key="2">
    <source>
        <dbReference type="Proteomes" id="UP000243579"/>
    </source>
</evidence>
<dbReference type="InterPro" id="IPR013083">
    <property type="entry name" value="Znf_RING/FYVE/PHD"/>
</dbReference>
<name>A0A1V9ZIY2_ACHHY</name>
<keyword evidence="2" id="KW-1185">Reference proteome</keyword>
<dbReference type="AlphaFoldDB" id="A0A1V9ZIY2"/>
<protein>
    <recommendedName>
        <fullName evidence="3">RING-type domain-containing protein</fullName>
    </recommendedName>
</protein>
<dbReference type="Proteomes" id="UP000243579">
    <property type="component" value="Unassembled WGS sequence"/>
</dbReference>
<evidence type="ECO:0008006" key="3">
    <source>
        <dbReference type="Google" id="ProtNLM"/>
    </source>
</evidence>
<dbReference type="Gene3D" id="3.30.40.10">
    <property type="entry name" value="Zinc/RING finger domain, C3HC4 (zinc finger)"/>
    <property type="match status" value="1"/>
</dbReference>
<accession>A0A1V9ZIY2</accession>
<evidence type="ECO:0000313" key="1">
    <source>
        <dbReference type="EMBL" id="OQR97937.1"/>
    </source>
</evidence>
<comment type="caution">
    <text evidence="1">The sequence shown here is derived from an EMBL/GenBank/DDBJ whole genome shotgun (WGS) entry which is preliminary data.</text>
</comment>
<proteinExistence type="predicted"/>
<dbReference type="EMBL" id="JNBR01000093">
    <property type="protein sequence ID" value="OQR97937.1"/>
    <property type="molecule type" value="Genomic_DNA"/>
</dbReference>
<reference evidence="1 2" key="1">
    <citation type="journal article" date="2014" name="Genome Biol. Evol.">
        <title>The secreted proteins of Achlya hypogyna and Thraustotheca clavata identify the ancestral oomycete secretome and reveal gene acquisitions by horizontal gene transfer.</title>
        <authorList>
            <person name="Misner I."/>
            <person name="Blouin N."/>
            <person name="Leonard G."/>
            <person name="Richards T.A."/>
            <person name="Lane C.E."/>
        </authorList>
    </citation>
    <scope>NUCLEOTIDE SEQUENCE [LARGE SCALE GENOMIC DNA]</scope>
    <source>
        <strain evidence="1 2">ATCC 48635</strain>
    </source>
</reference>
<dbReference type="SUPFAM" id="SSF57850">
    <property type="entry name" value="RING/U-box"/>
    <property type="match status" value="1"/>
</dbReference>